<evidence type="ECO:0000256" key="4">
    <source>
        <dbReference type="ARBA" id="ARBA00022692"/>
    </source>
</evidence>
<dbReference type="AlphaFoldDB" id="A0A8C5PXM6"/>
<evidence type="ECO:0000256" key="7">
    <source>
        <dbReference type="ARBA" id="ARBA00023065"/>
    </source>
</evidence>
<dbReference type="OrthoDB" id="6021021at2759"/>
<evidence type="ECO:0000256" key="12">
    <source>
        <dbReference type="RuleBase" id="RU000679"/>
    </source>
</evidence>
<dbReference type="Pfam" id="PF00858">
    <property type="entry name" value="ASC"/>
    <property type="match status" value="1"/>
</dbReference>
<protein>
    <submittedName>
        <fullName evidence="14">Acid sensing ion channel subunit family member 5</fullName>
    </submittedName>
</protein>
<dbReference type="Gene3D" id="2.60.470.10">
    <property type="entry name" value="Acid-sensing ion channels like domains"/>
    <property type="match status" value="1"/>
</dbReference>
<organism evidence="14 15">
    <name type="scientific">Leptobrachium leishanense</name>
    <name type="common">Leishan spiny toad</name>
    <dbReference type="NCBI Taxonomy" id="445787"/>
    <lineage>
        <taxon>Eukaryota</taxon>
        <taxon>Metazoa</taxon>
        <taxon>Chordata</taxon>
        <taxon>Craniata</taxon>
        <taxon>Vertebrata</taxon>
        <taxon>Euteleostomi</taxon>
        <taxon>Amphibia</taxon>
        <taxon>Batrachia</taxon>
        <taxon>Anura</taxon>
        <taxon>Pelobatoidea</taxon>
        <taxon>Megophryidae</taxon>
        <taxon>Leptobrachium</taxon>
    </lineage>
</organism>
<reference evidence="14" key="2">
    <citation type="submission" date="2025-09" db="UniProtKB">
        <authorList>
            <consortium name="Ensembl"/>
        </authorList>
    </citation>
    <scope>IDENTIFICATION</scope>
</reference>
<evidence type="ECO:0000256" key="10">
    <source>
        <dbReference type="ARBA" id="ARBA00023201"/>
    </source>
</evidence>
<evidence type="ECO:0000256" key="5">
    <source>
        <dbReference type="ARBA" id="ARBA00022989"/>
    </source>
</evidence>
<dbReference type="GO" id="GO:0015280">
    <property type="term" value="F:ligand-gated sodium channel activity"/>
    <property type="evidence" value="ECO:0007669"/>
    <property type="project" value="TreeGrafter"/>
</dbReference>
<sequence length="511" mass="58382">MMPTFPLRCRLMSSPYNDEFWRKIKAYLRTHAAPAVEETKNYHHDFALTTSFHGVHNLVNNGNNGVRSKIRKVVWVSVVTIFSMLAFWQVCSRLINFHTWPTTTSVTVQYVENIEFPSVTFCSLNRFQTKAVTNLSIAFFMWNVVSAVLHSPANSEDLPSLQDVMDFLQRNQNFSIKEFTKNGGFYLNRSTLLKCSYLGCPCYAEDFEHIFTEYGNCYTFNHNDTSVIKKPSSSGSGLSVLFDIKEPEFTDDPSLGYVDAGITFVIHSSKIRPKFDGHGLFSPVGMHAHTSIRHVKTIIQEHPWGECNPHLRLEYQDVYNTYGCLQECKSRHIINECGCYPFLLPGRGKECDIQQLYGCVSAALYRVEKFDLCSMGTYNSTCPVPCEETDYPATLSYSTFPSDRAADFLSLKLSKNATYMRNNLVYIDIKYQELNYKITKQQKALTASVLLSDIGGQLGLFCGASLITMIEIFEYICTNLYWICIFLILKAPNMPFCSSIQSRYRREVQEC</sequence>
<evidence type="ECO:0000256" key="13">
    <source>
        <dbReference type="SAM" id="Phobius"/>
    </source>
</evidence>
<keyword evidence="7 12" id="KW-0406">Ion transport</keyword>
<dbReference type="GO" id="GO:0005886">
    <property type="term" value="C:plasma membrane"/>
    <property type="evidence" value="ECO:0007669"/>
    <property type="project" value="TreeGrafter"/>
</dbReference>
<gene>
    <name evidence="14" type="primary">ASIC5</name>
</gene>
<proteinExistence type="inferred from homology"/>
<accession>A0A8C5PXM6</accession>
<keyword evidence="11 12" id="KW-0407">Ion channel</keyword>
<evidence type="ECO:0000256" key="6">
    <source>
        <dbReference type="ARBA" id="ARBA00023053"/>
    </source>
</evidence>
<keyword evidence="2 12" id="KW-0813">Transport</keyword>
<dbReference type="FunFam" id="1.10.287.770:FF:000001">
    <property type="entry name" value="Acid-sensing ion channel subunit 1"/>
    <property type="match status" value="1"/>
</dbReference>
<keyword evidence="4 12" id="KW-0812">Transmembrane</keyword>
<dbReference type="Proteomes" id="UP000694569">
    <property type="component" value="Unplaced"/>
</dbReference>
<dbReference type="Gene3D" id="1.10.287.820">
    <property type="entry name" value="Acid-sensing ion channel domain"/>
    <property type="match status" value="1"/>
</dbReference>
<dbReference type="PRINTS" id="PR01078">
    <property type="entry name" value="AMINACHANNEL"/>
</dbReference>
<keyword evidence="6" id="KW-0915">Sodium</keyword>
<keyword evidence="8 13" id="KW-0472">Membrane</keyword>
<evidence type="ECO:0000256" key="3">
    <source>
        <dbReference type="ARBA" id="ARBA00022461"/>
    </source>
</evidence>
<comment type="similarity">
    <text evidence="12">Belongs to the amiloride-sensitive sodium channel (TC 1.A.6) family.</text>
</comment>
<keyword evidence="5 13" id="KW-1133">Transmembrane helix</keyword>
<evidence type="ECO:0000313" key="14">
    <source>
        <dbReference type="Ensembl" id="ENSLLEP00000029655.1"/>
    </source>
</evidence>
<keyword evidence="9" id="KW-0325">Glycoprotein</keyword>
<name>A0A8C5PXM6_9ANUR</name>
<reference evidence="14" key="1">
    <citation type="submission" date="2025-08" db="UniProtKB">
        <authorList>
            <consortium name="Ensembl"/>
        </authorList>
    </citation>
    <scope>IDENTIFICATION</scope>
</reference>
<comment type="subcellular location">
    <subcellularLocation>
        <location evidence="1">Membrane</location>
        <topology evidence="1">Multi-pass membrane protein</topology>
    </subcellularLocation>
</comment>
<keyword evidence="3 12" id="KW-0894">Sodium channel</keyword>
<keyword evidence="10 12" id="KW-0739">Sodium transport</keyword>
<dbReference type="PANTHER" id="PTHR11690">
    <property type="entry name" value="AMILORIDE-SENSITIVE SODIUM CHANNEL-RELATED"/>
    <property type="match status" value="1"/>
</dbReference>
<feature type="transmembrane region" description="Helical" evidence="13">
    <location>
        <begin position="73"/>
        <end position="90"/>
    </location>
</feature>
<evidence type="ECO:0000313" key="15">
    <source>
        <dbReference type="Proteomes" id="UP000694569"/>
    </source>
</evidence>
<dbReference type="PANTHER" id="PTHR11690:SF286">
    <property type="entry name" value="ACID-SENSING ION CHANNEL 5"/>
    <property type="match status" value="1"/>
</dbReference>
<dbReference type="GeneTree" id="ENSGT00940000160549"/>
<keyword evidence="15" id="KW-1185">Reference proteome</keyword>
<evidence type="ECO:0000256" key="9">
    <source>
        <dbReference type="ARBA" id="ARBA00023180"/>
    </source>
</evidence>
<evidence type="ECO:0000256" key="8">
    <source>
        <dbReference type="ARBA" id="ARBA00023136"/>
    </source>
</evidence>
<evidence type="ECO:0000256" key="2">
    <source>
        <dbReference type="ARBA" id="ARBA00022448"/>
    </source>
</evidence>
<evidence type="ECO:0000256" key="11">
    <source>
        <dbReference type="ARBA" id="ARBA00023303"/>
    </source>
</evidence>
<dbReference type="InterPro" id="IPR001873">
    <property type="entry name" value="ENaC"/>
</dbReference>
<evidence type="ECO:0000256" key="1">
    <source>
        <dbReference type="ARBA" id="ARBA00004141"/>
    </source>
</evidence>
<dbReference type="Ensembl" id="ENSLLET00000030801.1">
    <property type="protein sequence ID" value="ENSLLEP00000029655.1"/>
    <property type="gene ID" value="ENSLLEG00000018815.1"/>
</dbReference>